<reference evidence="2" key="2">
    <citation type="submission" date="2015-01" db="EMBL/GenBank/DDBJ databases">
        <title>Evolutionary Origins and Diversification of the Mycorrhizal Mutualists.</title>
        <authorList>
            <consortium name="DOE Joint Genome Institute"/>
            <consortium name="Mycorrhizal Genomics Consortium"/>
            <person name="Kohler A."/>
            <person name="Kuo A."/>
            <person name="Nagy L.G."/>
            <person name="Floudas D."/>
            <person name="Copeland A."/>
            <person name="Barry K.W."/>
            <person name="Cichocki N."/>
            <person name="Veneault-Fourrey C."/>
            <person name="LaButti K."/>
            <person name="Lindquist E.A."/>
            <person name="Lipzen A."/>
            <person name="Lundell T."/>
            <person name="Morin E."/>
            <person name="Murat C."/>
            <person name="Riley R."/>
            <person name="Ohm R."/>
            <person name="Sun H."/>
            <person name="Tunlid A."/>
            <person name="Henrissat B."/>
            <person name="Grigoriev I.V."/>
            <person name="Hibbett D.S."/>
            <person name="Martin F."/>
        </authorList>
    </citation>
    <scope>NUCLEOTIDE SEQUENCE [LARGE SCALE GENOMIC DNA]</scope>
    <source>
        <strain evidence="2">LaAM-08-1</strain>
    </source>
</reference>
<protein>
    <submittedName>
        <fullName evidence="1">Uncharacterized protein</fullName>
    </submittedName>
</protein>
<reference evidence="1 2" key="1">
    <citation type="submission" date="2014-04" db="EMBL/GenBank/DDBJ databases">
        <authorList>
            <consortium name="DOE Joint Genome Institute"/>
            <person name="Kuo A."/>
            <person name="Kohler A."/>
            <person name="Nagy L.G."/>
            <person name="Floudas D."/>
            <person name="Copeland A."/>
            <person name="Barry K.W."/>
            <person name="Cichocki N."/>
            <person name="Veneault-Fourrey C."/>
            <person name="LaButti K."/>
            <person name="Lindquist E.A."/>
            <person name="Lipzen A."/>
            <person name="Lundell T."/>
            <person name="Morin E."/>
            <person name="Murat C."/>
            <person name="Sun H."/>
            <person name="Tunlid A."/>
            <person name="Henrissat B."/>
            <person name="Grigoriev I.V."/>
            <person name="Hibbett D.S."/>
            <person name="Martin F."/>
            <person name="Nordberg H.P."/>
            <person name="Cantor M.N."/>
            <person name="Hua S.X."/>
        </authorList>
    </citation>
    <scope>NUCLEOTIDE SEQUENCE [LARGE SCALE GENOMIC DNA]</scope>
    <source>
        <strain evidence="1 2">LaAM-08-1</strain>
    </source>
</reference>
<keyword evidence="2" id="KW-1185">Reference proteome</keyword>
<evidence type="ECO:0000313" key="2">
    <source>
        <dbReference type="Proteomes" id="UP000054477"/>
    </source>
</evidence>
<dbReference type="HOGENOM" id="CLU_2542895_0_0_1"/>
<proteinExistence type="predicted"/>
<dbReference type="EMBL" id="KN838635">
    <property type="protein sequence ID" value="KIJ99951.1"/>
    <property type="molecule type" value="Genomic_DNA"/>
</dbReference>
<sequence>MPPDDSQPLVRGSQIATSERKVTCNGLILEYIHHKVATLALLSAVRHGHHPCYINLPSSWTTLLPIRVSVQVAIRVTLQVEDP</sequence>
<organism evidence="1 2">
    <name type="scientific">Laccaria amethystina LaAM-08-1</name>
    <dbReference type="NCBI Taxonomy" id="1095629"/>
    <lineage>
        <taxon>Eukaryota</taxon>
        <taxon>Fungi</taxon>
        <taxon>Dikarya</taxon>
        <taxon>Basidiomycota</taxon>
        <taxon>Agaricomycotina</taxon>
        <taxon>Agaricomycetes</taxon>
        <taxon>Agaricomycetidae</taxon>
        <taxon>Agaricales</taxon>
        <taxon>Agaricineae</taxon>
        <taxon>Hydnangiaceae</taxon>
        <taxon>Laccaria</taxon>
    </lineage>
</organism>
<evidence type="ECO:0000313" key="1">
    <source>
        <dbReference type="EMBL" id="KIJ99951.1"/>
    </source>
</evidence>
<gene>
    <name evidence="1" type="ORF">K443DRAFT_679544</name>
</gene>
<dbReference type="AlphaFoldDB" id="A0A0C9XQK7"/>
<dbReference type="Proteomes" id="UP000054477">
    <property type="component" value="Unassembled WGS sequence"/>
</dbReference>
<accession>A0A0C9XQK7</accession>
<name>A0A0C9XQK7_9AGAR</name>